<evidence type="ECO:0000313" key="2">
    <source>
        <dbReference type="Proteomes" id="UP000708298"/>
    </source>
</evidence>
<dbReference type="PANTHER" id="PTHR43481:SF4">
    <property type="entry name" value="GLYCEROL-1-PHOSPHATE PHOSPHOHYDROLASE 1-RELATED"/>
    <property type="match status" value="1"/>
</dbReference>
<dbReference type="PANTHER" id="PTHR43481">
    <property type="entry name" value="FRUCTOSE-1-PHOSPHATE PHOSPHATASE"/>
    <property type="match status" value="1"/>
</dbReference>
<dbReference type="GO" id="GO:0050308">
    <property type="term" value="F:sugar-phosphatase activity"/>
    <property type="evidence" value="ECO:0007669"/>
    <property type="project" value="TreeGrafter"/>
</dbReference>
<dbReference type="InterPro" id="IPR036412">
    <property type="entry name" value="HAD-like_sf"/>
</dbReference>
<dbReference type="InterPro" id="IPR006439">
    <property type="entry name" value="HAD-SF_hydro_IA"/>
</dbReference>
<dbReference type="AlphaFoldDB" id="A0A963YS94"/>
<dbReference type="NCBIfam" id="TIGR01509">
    <property type="entry name" value="HAD-SF-IA-v3"/>
    <property type="match status" value="1"/>
</dbReference>
<organism evidence="1 2">
    <name type="scientific">Acidisoma silvae</name>
    <dbReference type="NCBI Taxonomy" id="2802396"/>
    <lineage>
        <taxon>Bacteria</taxon>
        <taxon>Pseudomonadati</taxon>
        <taxon>Pseudomonadota</taxon>
        <taxon>Alphaproteobacteria</taxon>
        <taxon>Acetobacterales</taxon>
        <taxon>Acidocellaceae</taxon>
        <taxon>Acidisoma</taxon>
    </lineage>
</organism>
<dbReference type="InterPro" id="IPR023198">
    <property type="entry name" value="PGP-like_dom2"/>
</dbReference>
<reference evidence="1" key="1">
    <citation type="journal article" date="2021" name="Microorganisms">
        <title>Acidisoma silvae sp. nov. and Acidisomacellulosilytica sp. nov., Two Acidophilic Bacteria Isolated from Decaying Wood, Hydrolyzing Cellulose and Producing Poly-3-hydroxybutyrate.</title>
        <authorList>
            <person name="Mieszkin S."/>
            <person name="Pouder E."/>
            <person name="Uroz S."/>
            <person name="Simon-Colin C."/>
            <person name="Alain K."/>
        </authorList>
    </citation>
    <scope>NUCLEOTIDE SEQUENCE</scope>
    <source>
        <strain evidence="1">HW T2.11</strain>
    </source>
</reference>
<dbReference type="SFLD" id="SFLDG01129">
    <property type="entry name" value="C1.5:_HAD__Beta-PGM__Phosphata"/>
    <property type="match status" value="1"/>
</dbReference>
<keyword evidence="1" id="KW-0378">Hydrolase</keyword>
<proteinExistence type="predicted"/>
<dbReference type="EMBL" id="JAESVB010000004">
    <property type="protein sequence ID" value="MCB8875754.1"/>
    <property type="molecule type" value="Genomic_DNA"/>
</dbReference>
<comment type="caution">
    <text evidence="1">The sequence shown here is derived from an EMBL/GenBank/DDBJ whole genome shotgun (WGS) entry which is preliminary data.</text>
</comment>
<gene>
    <name evidence="1" type="ORF">ASILVAE211_11215</name>
</gene>
<protein>
    <submittedName>
        <fullName evidence="1">HAD-IA family hydrolase</fullName>
    </submittedName>
</protein>
<accession>A0A963YS94</accession>
<evidence type="ECO:0000313" key="1">
    <source>
        <dbReference type="EMBL" id="MCB8875754.1"/>
    </source>
</evidence>
<name>A0A963YS94_9PROT</name>
<dbReference type="Gene3D" id="3.40.50.1000">
    <property type="entry name" value="HAD superfamily/HAD-like"/>
    <property type="match status" value="1"/>
</dbReference>
<reference evidence="1" key="2">
    <citation type="submission" date="2021-01" db="EMBL/GenBank/DDBJ databases">
        <authorList>
            <person name="Mieszkin S."/>
            <person name="Pouder E."/>
            <person name="Alain K."/>
        </authorList>
    </citation>
    <scope>NUCLEOTIDE SEQUENCE</scope>
    <source>
        <strain evidence="1">HW T2.11</strain>
    </source>
</reference>
<sequence>MRFEKGRQLTARGFLFDMDGTLVDSGPVVERVWGKWAETQGLDIAGLMPVAHGRRAIETIAMFGKNILDLEAEARKLEEAERLDVDGLSEIAGARALIAALPADRWAVVTSADESLARVRLGACGFPIPRVFITAESVEQGKPNPRCYQLGAEGLGFDPKDCFVFEDADAGLAAGRAAGAQVIAVASTQSSEGLDRKGELWVPDLAGLRVTLDGDWIHLTHD</sequence>
<dbReference type="InterPro" id="IPR023214">
    <property type="entry name" value="HAD_sf"/>
</dbReference>
<dbReference type="Pfam" id="PF00702">
    <property type="entry name" value="Hydrolase"/>
    <property type="match status" value="1"/>
</dbReference>
<dbReference type="RefSeq" id="WP_227321414.1">
    <property type="nucleotide sequence ID" value="NZ_JAESVB010000004.1"/>
</dbReference>
<dbReference type="SUPFAM" id="SSF56784">
    <property type="entry name" value="HAD-like"/>
    <property type="match status" value="1"/>
</dbReference>
<dbReference type="Proteomes" id="UP000708298">
    <property type="component" value="Unassembled WGS sequence"/>
</dbReference>
<dbReference type="InterPro" id="IPR051806">
    <property type="entry name" value="HAD-like_SPP"/>
</dbReference>
<dbReference type="Gene3D" id="1.10.150.240">
    <property type="entry name" value="Putative phosphatase, domain 2"/>
    <property type="match status" value="1"/>
</dbReference>
<keyword evidence="2" id="KW-1185">Reference proteome</keyword>
<dbReference type="SFLD" id="SFLDS00003">
    <property type="entry name" value="Haloacid_Dehalogenase"/>
    <property type="match status" value="1"/>
</dbReference>